<evidence type="ECO:0000256" key="3">
    <source>
        <dbReference type="ARBA" id="ARBA00006678"/>
    </source>
</evidence>
<evidence type="ECO:0000313" key="10">
    <source>
        <dbReference type="EMBL" id="OQR79209.1"/>
    </source>
</evidence>
<dbReference type="GO" id="GO:0034475">
    <property type="term" value="P:U4 snRNA 3'-end processing"/>
    <property type="evidence" value="ECO:0007669"/>
    <property type="project" value="TreeGrafter"/>
</dbReference>
<dbReference type="Proteomes" id="UP000192247">
    <property type="component" value="Unassembled WGS sequence"/>
</dbReference>
<accession>A0A1V9Y0F3</accession>
<keyword evidence="8" id="KW-0539">Nucleus</keyword>
<dbReference type="GO" id="GO:0005730">
    <property type="term" value="C:nucleolus"/>
    <property type="evidence" value="ECO:0007669"/>
    <property type="project" value="TreeGrafter"/>
</dbReference>
<comment type="caution">
    <text evidence="10">The sequence shown here is derived from an EMBL/GenBank/DDBJ whole genome shotgun (WGS) entry which is preliminary data.</text>
</comment>
<dbReference type="InParanoid" id="A0A1V9Y0F3"/>
<dbReference type="PANTHER" id="PTHR11953:SF2">
    <property type="entry name" value="EXOSOME COMPLEX COMPONENT MTR3"/>
    <property type="match status" value="1"/>
</dbReference>
<evidence type="ECO:0000256" key="5">
    <source>
        <dbReference type="ARBA" id="ARBA00022552"/>
    </source>
</evidence>
<proteinExistence type="inferred from homology"/>
<dbReference type="InterPro" id="IPR027408">
    <property type="entry name" value="PNPase/RNase_PH_dom_sf"/>
</dbReference>
<evidence type="ECO:0000259" key="9">
    <source>
        <dbReference type="Pfam" id="PF01138"/>
    </source>
</evidence>
<dbReference type="Gene3D" id="3.30.230.70">
    <property type="entry name" value="GHMP Kinase, N-terminal domain"/>
    <property type="match status" value="1"/>
</dbReference>
<dbReference type="AlphaFoldDB" id="A0A1V9Y0F3"/>
<dbReference type="GO" id="GO:0016075">
    <property type="term" value="P:rRNA catabolic process"/>
    <property type="evidence" value="ECO:0007669"/>
    <property type="project" value="TreeGrafter"/>
</dbReference>
<dbReference type="InterPro" id="IPR036345">
    <property type="entry name" value="ExoRNase_PH_dom2_sf"/>
</dbReference>
<evidence type="ECO:0000256" key="1">
    <source>
        <dbReference type="ARBA" id="ARBA00004123"/>
    </source>
</evidence>
<dbReference type="SUPFAM" id="SSF55666">
    <property type="entry name" value="Ribonuclease PH domain 2-like"/>
    <property type="match status" value="1"/>
</dbReference>
<dbReference type="Pfam" id="PF01138">
    <property type="entry name" value="RNase_PH"/>
    <property type="match status" value="1"/>
</dbReference>
<keyword evidence="11" id="KW-1185">Reference proteome</keyword>
<protein>
    <submittedName>
        <fullName evidence="10">Exosome complex component MTR3-like</fullName>
    </submittedName>
</protein>
<reference evidence="10 11" key="1">
    <citation type="journal article" date="2017" name="Gigascience">
        <title>Draft genome of the honey bee ectoparasitic mite, Tropilaelaps mercedesae, is shaped by the parasitic life history.</title>
        <authorList>
            <person name="Dong X."/>
            <person name="Armstrong S.D."/>
            <person name="Xia D."/>
            <person name="Makepeace B.L."/>
            <person name="Darby A.C."/>
            <person name="Kadowaki T."/>
        </authorList>
    </citation>
    <scope>NUCLEOTIDE SEQUENCE [LARGE SCALE GENOMIC DNA]</scope>
    <source>
        <strain evidence="10">Wuxi-XJTLU</strain>
    </source>
</reference>
<dbReference type="GO" id="GO:0000176">
    <property type="term" value="C:nuclear exosome (RNase complex)"/>
    <property type="evidence" value="ECO:0007669"/>
    <property type="project" value="TreeGrafter"/>
</dbReference>
<comment type="subcellular location">
    <subcellularLocation>
        <location evidence="2">Cytoplasm</location>
    </subcellularLocation>
    <subcellularLocation>
        <location evidence="1">Nucleus</location>
    </subcellularLocation>
</comment>
<dbReference type="GO" id="GO:0000177">
    <property type="term" value="C:cytoplasmic exosome (RNase complex)"/>
    <property type="evidence" value="ECO:0007669"/>
    <property type="project" value="TreeGrafter"/>
</dbReference>
<keyword evidence="7" id="KW-0694">RNA-binding</keyword>
<keyword evidence="5" id="KW-0698">rRNA processing</keyword>
<evidence type="ECO:0000256" key="2">
    <source>
        <dbReference type="ARBA" id="ARBA00004496"/>
    </source>
</evidence>
<dbReference type="FunCoup" id="A0A1V9Y0F3">
    <property type="interactions" value="35"/>
</dbReference>
<dbReference type="GO" id="GO:0071051">
    <property type="term" value="P:poly(A)-dependent snoRNA 3'-end processing"/>
    <property type="evidence" value="ECO:0007669"/>
    <property type="project" value="TreeGrafter"/>
</dbReference>
<comment type="similarity">
    <text evidence="3">Belongs to the RNase PH family.</text>
</comment>
<dbReference type="InterPro" id="IPR020568">
    <property type="entry name" value="Ribosomal_Su5_D2-typ_SF"/>
</dbReference>
<gene>
    <name evidence="10" type="ORF">BIW11_05901</name>
</gene>
<organism evidence="10 11">
    <name type="scientific">Tropilaelaps mercedesae</name>
    <dbReference type="NCBI Taxonomy" id="418985"/>
    <lineage>
        <taxon>Eukaryota</taxon>
        <taxon>Metazoa</taxon>
        <taxon>Ecdysozoa</taxon>
        <taxon>Arthropoda</taxon>
        <taxon>Chelicerata</taxon>
        <taxon>Arachnida</taxon>
        <taxon>Acari</taxon>
        <taxon>Parasitiformes</taxon>
        <taxon>Mesostigmata</taxon>
        <taxon>Gamasina</taxon>
        <taxon>Dermanyssoidea</taxon>
        <taxon>Laelapidae</taxon>
        <taxon>Tropilaelaps</taxon>
    </lineage>
</organism>
<evidence type="ECO:0000256" key="4">
    <source>
        <dbReference type="ARBA" id="ARBA00022490"/>
    </source>
</evidence>
<dbReference type="PANTHER" id="PTHR11953">
    <property type="entry name" value="EXOSOME COMPLEX COMPONENT"/>
    <property type="match status" value="1"/>
</dbReference>
<dbReference type="InterPro" id="IPR001247">
    <property type="entry name" value="ExoRNase_PH_dom1"/>
</dbReference>
<keyword evidence="6" id="KW-0271">Exosome</keyword>
<keyword evidence="4" id="KW-0963">Cytoplasm</keyword>
<dbReference type="OrthoDB" id="2504340at2759"/>
<evidence type="ECO:0000313" key="11">
    <source>
        <dbReference type="Proteomes" id="UP000192247"/>
    </source>
</evidence>
<evidence type="ECO:0000256" key="6">
    <source>
        <dbReference type="ARBA" id="ARBA00022835"/>
    </source>
</evidence>
<name>A0A1V9Y0F3_9ACAR</name>
<dbReference type="CDD" id="cd11371">
    <property type="entry name" value="RNase_PH_MTR3"/>
    <property type="match status" value="1"/>
</dbReference>
<dbReference type="GO" id="GO:0071028">
    <property type="term" value="P:nuclear mRNA surveillance"/>
    <property type="evidence" value="ECO:0007669"/>
    <property type="project" value="TreeGrafter"/>
</dbReference>
<dbReference type="GO" id="GO:0003723">
    <property type="term" value="F:RNA binding"/>
    <property type="evidence" value="ECO:0007669"/>
    <property type="project" value="UniProtKB-KW"/>
</dbReference>
<dbReference type="SUPFAM" id="SSF54211">
    <property type="entry name" value="Ribosomal protein S5 domain 2-like"/>
    <property type="match status" value="1"/>
</dbReference>
<dbReference type="InterPro" id="IPR050080">
    <property type="entry name" value="RNase_PH"/>
</dbReference>
<dbReference type="EMBL" id="MNPL01001387">
    <property type="protein sequence ID" value="OQR79209.1"/>
    <property type="molecule type" value="Genomic_DNA"/>
</dbReference>
<dbReference type="STRING" id="418985.A0A1V9Y0F3"/>
<sequence>MNSDRKTKAPASVPYQTFQQHFKETKELLERADGRSDEDLKPRMLEVGLVSEASGSGFVEHGSTKVIAAVFGPREVTRRKEFSLQAQLRCVFKYAPYANTGVSARGADTLTLAEQRNSQWLEEALRPVVQLRRYPKAAIDIQVVCLENDGGALSCSLTACGLALASSGIEVFDLVIGTNLRAHGDRILMDPTQVEEDLPAPSEGTFGNVTIGFMPVLRQITGLLQTGDSEPASLAQHVGTLVKVADQVRPLVNECLVNFGKLQEKLSSLQLD</sequence>
<evidence type="ECO:0000256" key="8">
    <source>
        <dbReference type="ARBA" id="ARBA00023242"/>
    </source>
</evidence>
<feature type="domain" description="Exoribonuclease phosphorolytic" evidence="9">
    <location>
        <begin position="40"/>
        <end position="170"/>
    </location>
</feature>
<dbReference type="GO" id="GO:0006364">
    <property type="term" value="P:rRNA processing"/>
    <property type="evidence" value="ECO:0007669"/>
    <property type="project" value="UniProtKB-KW"/>
</dbReference>
<evidence type="ECO:0000256" key="7">
    <source>
        <dbReference type="ARBA" id="ARBA00022884"/>
    </source>
</evidence>